<keyword evidence="1" id="KW-0548">Nucleotidyltransferase</keyword>
<keyword evidence="1" id="KW-0808">Transferase</keyword>
<evidence type="ECO:0000313" key="2">
    <source>
        <dbReference type="Proteomes" id="UP001058074"/>
    </source>
</evidence>
<dbReference type="Proteomes" id="UP001058074">
    <property type="component" value="Unassembled WGS sequence"/>
</dbReference>
<dbReference type="EMBL" id="BROD01000001">
    <property type="protein sequence ID" value="GKX68093.1"/>
    <property type="molecule type" value="Genomic_DNA"/>
</dbReference>
<gene>
    <name evidence="1" type="primary">glgC_1</name>
    <name evidence="1" type="ORF">rsdtw13_33510</name>
</gene>
<comment type="caution">
    <text evidence="1">The sequence shown here is derived from an EMBL/GenBank/DDBJ whole genome shotgun (WGS) entry which is preliminary data.</text>
</comment>
<organism evidence="1 2">
    <name type="scientific">Inconstantimicrobium mannanitabidum</name>
    <dbReference type="NCBI Taxonomy" id="1604901"/>
    <lineage>
        <taxon>Bacteria</taxon>
        <taxon>Bacillati</taxon>
        <taxon>Bacillota</taxon>
        <taxon>Clostridia</taxon>
        <taxon>Eubacteriales</taxon>
        <taxon>Clostridiaceae</taxon>
        <taxon>Inconstantimicrobium</taxon>
    </lineage>
</organism>
<protein>
    <submittedName>
        <fullName evidence="1">Glucose-1-phosphate adenylyltransferase subunit GlgD</fullName>
    </submittedName>
</protein>
<reference evidence="1" key="1">
    <citation type="journal article" date="2025" name="Int. J. Syst. Evol. Microbiol.">
        <title>Inconstantimicrobium mannanitabidum sp. nov., a novel member of the family Clostridiaceae isolated from anoxic soil under the treatment of reductive soil disinfestation.</title>
        <authorList>
            <person name="Ueki A."/>
            <person name="Tonouchi A."/>
            <person name="Honma S."/>
            <person name="Kaku N."/>
            <person name="Ueki K."/>
        </authorList>
    </citation>
    <scope>NUCLEOTIDE SEQUENCE</scope>
    <source>
        <strain evidence="1">TW13</strain>
    </source>
</reference>
<name>A0ACB5RGB4_9CLOT</name>
<sequence>MKDFVGIINLDEREDNIRELTNTRPLASVPLAARYRIIDFVLSNMTNSGIESIGIFAKNDSRSLVDHLSNGRPWDLHRKRDGLRFFNFGQAAPVDDDVHMFANNLDFIKYSKEEYVIIAPSYMICNINLIEAANYHKSTGADITIIYKSVNNANDHFYGCDLLNINQENRVVSVGENIGSSKDANIGMEMFLMRKDLFVSIVYECVKTGRWKKIKQCIYDSLNSYFVNAFAFEGYLACINSLQAYYKANMDLLNVRVNNELFFDNGPIYTKSKDECPTKYTNDSKVVNSIVANGCYIEGTVENCVIARRVRIKKGAYLKDSIILQNTIIGPDAIIVNAITDKFSYIPKGEELRGSKKFPVVIEKAKMF</sequence>
<evidence type="ECO:0000313" key="1">
    <source>
        <dbReference type="EMBL" id="GKX68093.1"/>
    </source>
</evidence>
<keyword evidence="2" id="KW-1185">Reference proteome</keyword>
<accession>A0ACB5RGB4</accession>
<proteinExistence type="predicted"/>